<evidence type="ECO:0000313" key="3">
    <source>
        <dbReference type="Proteomes" id="UP000176492"/>
    </source>
</evidence>
<feature type="region of interest" description="Disordered" evidence="1">
    <location>
        <begin position="1"/>
        <end position="23"/>
    </location>
</feature>
<organism evidence="2 3">
    <name type="scientific">candidate division WWE3 bacterium RIFCSPLOWO2_02_FULL_53_10</name>
    <dbReference type="NCBI Taxonomy" id="1802629"/>
    <lineage>
        <taxon>Bacteria</taxon>
        <taxon>Katanobacteria</taxon>
    </lineage>
</organism>
<reference evidence="2 3" key="1">
    <citation type="journal article" date="2016" name="Nat. Commun.">
        <title>Thousands of microbial genomes shed light on interconnected biogeochemical processes in an aquifer system.</title>
        <authorList>
            <person name="Anantharaman K."/>
            <person name="Brown C.T."/>
            <person name="Hug L.A."/>
            <person name="Sharon I."/>
            <person name="Castelle C.J."/>
            <person name="Probst A.J."/>
            <person name="Thomas B.C."/>
            <person name="Singh A."/>
            <person name="Wilkins M.J."/>
            <person name="Karaoz U."/>
            <person name="Brodie E.L."/>
            <person name="Williams K.H."/>
            <person name="Hubbard S.S."/>
            <person name="Banfield J.F."/>
        </authorList>
    </citation>
    <scope>NUCLEOTIDE SEQUENCE [LARGE SCALE GENOMIC DNA]</scope>
</reference>
<feature type="compositionally biased region" description="Basic residues" evidence="1">
    <location>
        <begin position="1"/>
        <end position="10"/>
    </location>
</feature>
<evidence type="ECO:0000313" key="2">
    <source>
        <dbReference type="EMBL" id="OGC68510.1"/>
    </source>
</evidence>
<proteinExistence type="predicted"/>
<name>A0A1F4WGN0_UNCKA</name>
<comment type="caution">
    <text evidence="2">The sequence shown here is derived from an EMBL/GenBank/DDBJ whole genome shotgun (WGS) entry which is preliminary data.</text>
</comment>
<gene>
    <name evidence="2" type="ORF">A3J33_01485</name>
</gene>
<protein>
    <recommendedName>
        <fullName evidence="4">DUF559 domain-containing protein</fullName>
    </recommendedName>
</protein>
<dbReference type="Gene3D" id="3.40.960.10">
    <property type="entry name" value="VSR Endonuclease"/>
    <property type="match status" value="1"/>
</dbReference>
<evidence type="ECO:0008006" key="4">
    <source>
        <dbReference type="Google" id="ProtNLM"/>
    </source>
</evidence>
<evidence type="ECO:0000256" key="1">
    <source>
        <dbReference type="SAM" id="MobiDB-lite"/>
    </source>
</evidence>
<dbReference type="EMBL" id="MEVM01000075">
    <property type="protein sequence ID" value="OGC68510.1"/>
    <property type="molecule type" value="Genomic_DNA"/>
</dbReference>
<accession>A0A1F4WGN0</accession>
<dbReference type="Proteomes" id="UP000176492">
    <property type="component" value="Unassembled WGS sequence"/>
</dbReference>
<sequence length="143" mass="16400">MKPFRYKLRPRPPEMPLNRITGASEDERLTGFVHGKEASDLEERFARALDGAGKDYQFEYLVLSNVGLPGEENQIDFVVDDIYPVEIDGNFTHKSAEQKAHDQQRDAILNEQLSDWGWYPIDRIPGDFLETQEAADQIVGEQF</sequence>
<dbReference type="AlphaFoldDB" id="A0A1F4WGN0"/>